<dbReference type="RefSeq" id="WP_133418122.1">
    <property type="nucleotide sequence ID" value="NZ_SCWD01000003.1"/>
</dbReference>
<proteinExistence type="predicted"/>
<gene>
    <name evidence="1" type="ORF">ERX40_08785</name>
</gene>
<dbReference type="Proteomes" id="UP000295280">
    <property type="component" value="Unassembled WGS sequence"/>
</dbReference>
<dbReference type="AlphaFoldDB" id="A0A9Q8CIC5"/>
<dbReference type="OrthoDB" id="9792160at2"/>
<sequence>MKTHYTIVDGYNVIGQSAELKRIAEESLEEARKTLLLTLVNYNARQQTELICVFDAYMTGSNEAREYFHGINVIYSKKDETADAVIERLVYELYDKHITRIMVITSDLSEQHTIFGAGALRLSSREFLLELEEDKELLERDLEEMKHDKPRMRIAIDDETKNRLEQLRRGHK</sequence>
<name>A0A9Q8CIC5_9STAP</name>
<dbReference type="PANTHER" id="PTHR34547:SF1">
    <property type="entry name" value="YACP-LIKE NYN DOMAIN PROTEIN"/>
    <property type="match status" value="1"/>
</dbReference>
<keyword evidence="2" id="KW-1185">Reference proteome</keyword>
<dbReference type="Pfam" id="PF05991">
    <property type="entry name" value="NYN_YacP"/>
    <property type="match status" value="1"/>
</dbReference>
<dbReference type="EMBL" id="SCWD01000003">
    <property type="protein sequence ID" value="TDM00890.1"/>
    <property type="molecule type" value="Genomic_DNA"/>
</dbReference>
<evidence type="ECO:0000313" key="2">
    <source>
        <dbReference type="Proteomes" id="UP000295280"/>
    </source>
</evidence>
<protein>
    <submittedName>
        <fullName evidence="1">NYN domain-containing protein</fullName>
    </submittedName>
</protein>
<evidence type="ECO:0000313" key="1">
    <source>
        <dbReference type="EMBL" id="TDM00890.1"/>
    </source>
</evidence>
<dbReference type="InterPro" id="IPR010298">
    <property type="entry name" value="YacP-like"/>
</dbReference>
<dbReference type="PANTHER" id="PTHR34547">
    <property type="entry name" value="YACP-LIKE NYN DOMAIN PROTEIN"/>
    <property type="match status" value="1"/>
</dbReference>
<dbReference type="CDD" id="cd10912">
    <property type="entry name" value="PIN_YacP-like"/>
    <property type="match status" value="1"/>
</dbReference>
<reference evidence="1 2" key="1">
    <citation type="submission" date="2019-01" db="EMBL/GenBank/DDBJ databases">
        <title>Draft genome sequences of the type strains of six Macrococcus species.</title>
        <authorList>
            <person name="Mazhar S."/>
            <person name="Altermann E."/>
            <person name="Hill C."/>
            <person name="Mcauliffe O."/>
        </authorList>
    </citation>
    <scope>NUCLEOTIDE SEQUENCE [LARGE SCALE GENOMIC DNA]</scope>
    <source>
        <strain evidence="1 2">ATCC 51828</strain>
    </source>
</reference>
<accession>A0A9Q8CIC5</accession>
<comment type="caution">
    <text evidence="1">The sequence shown here is derived from an EMBL/GenBank/DDBJ whole genome shotgun (WGS) entry which is preliminary data.</text>
</comment>
<organism evidence="1 2">
    <name type="scientific">Macrococcus carouselicus</name>
    <dbReference type="NCBI Taxonomy" id="69969"/>
    <lineage>
        <taxon>Bacteria</taxon>
        <taxon>Bacillati</taxon>
        <taxon>Bacillota</taxon>
        <taxon>Bacilli</taxon>
        <taxon>Bacillales</taxon>
        <taxon>Staphylococcaceae</taxon>
        <taxon>Macrococcus</taxon>
    </lineage>
</organism>